<sequence length="294" mass="31685">MTHVRHRQTTHFTVVGNHLAQHPTLSSTAIGIAVRIQSLPDGTRVGIRALAERLPESEYKIAAALKELEAAGYLRRSRERAAGQRIVTRTTYYECPDTERRPERPARPARPARPGHRTQPTHSTHPQPVDNPAPRTHPPAAPPTPTPSPPESPPASPPPPSRERTPAADLLAGLRRSDARLALSVREITQLTPAVETWLARGVPAEQVSRTLTATLPGGIIVRASALLAHRLTEWLPPVLPPAPPAKAAAPPPAPFQECPHCERVFRSPSPGRCRDCRTPAGTEGHSGTAPGCT</sequence>
<dbReference type="EMBL" id="JBIRGH010000016">
    <property type="protein sequence ID" value="MFH8587435.1"/>
    <property type="molecule type" value="Genomic_DNA"/>
</dbReference>
<organism evidence="2 3">
    <name type="scientific">Streptomyces celluloflavus</name>
    <dbReference type="NCBI Taxonomy" id="58344"/>
    <lineage>
        <taxon>Bacteria</taxon>
        <taxon>Bacillati</taxon>
        <taxon>Actinomycetota</taxon>
        <taxon>Actinomycetes</taxon>
        <taxon>Kitasatosporales</taxon>
        <taxon>Streptomycetaceae</taxon>
        <taxon>Streptomyces</taxon>
    </lineage>
</organism>
<feature type="compositionally biased region" description="Basic and acidic residues" evidence="1">
    <location>
        <begin position="97"/>
        <end position="106"/>
    </location>
</feature>
<evidence type="ECO:0000313" key="3">
    <source>
        <dbReference type="Proteomes" id="UP001610990"/>
    </source>
</evidence>
<dbReference type="InterPro" id="IPR036390">
    <property type="entry name" value="WH_DNA-bd_sf"/>
</dbReference>
<dbReference type="Proteomes" id="UP001610990">
    <property type="component" value="Unassembled WGS sequence"/>
</dbReference>
<dbReference type="SUPFAM" id="SSF46785">
    <property type="entry name" value="Winged helix' DNA-binding domain"/>
    <property type="match status" value="1"/>
</dbReference>
<feature type="compositionally biased region" description="Pro residues" evidence="1">
    <location>
        <begin position="129"/>
        <end position="160"/>
    </location>
</feature>
<evidence type="ECO:0000313" key="2">
    <source>
        <dbReference type="EMBL" id="MFH8587435.1"/>
    </source>
</evidence>
<gene>
    <name evidence="2" type="ORF">ACH4GP_24045</name>
</gene>
<proteinExistence type="predicted"/>
<accession>A0ABW7RH88</accession>
<protein>
    <recommendedName>
        <fullName evidence="4">DNA-binding protein</fullName>
    </recommendedName>
</protein>
<name>A0ABW7RH88_9ACTN</name>
<reference evidence="2 3" key="1">
    <citation type="submission" date="2024-10" db="EMBL/GenBank/DDBJ databases">
        <title>The Natural Products Discovery Center: Release of the First 8490 Sequenced Strains for Exploring Actinobacteria Biosynthetic Diversity.</title>
        <authorList>
            <person name="Kalkreuter E."/>
            <person name="Kautsar S.A."/>
            <person name="Yang D."/>
            <person name="Bader C.D."/>
            <person name="Teijaro C.N."/>
            <person name="Fluegel L."/>
            <person name="Davis C.M."/>
            <person name="Simpson J.R."/>
            <person name="Lauterbach L."/>
            <person name="Steele A.D."/>
            <person name="Gui C."/>
            <person name="Meng S."/>
            <person name="Li G."/>
            <person name="Viehrig K."/>
            <person name="Ye F."/>
            <person name="Su P."/>
            <person name="Kiefer A.F."/>
            <person name="Nichols A."/>
            <person name="Cepeda A.J."/>
            <person name="Yan W."/>
            <person name="Fan B."/>
            <person name="Jiang Y."/>
            <person name="Adhikari A."/>
            <person name="Zheng C.-J."/>
            <person name="Schuster L."/>
            <person name="Cowan T.M."/>
            <person name="Smanski M.J."/>
            <person name="Chevrette M.G."/>
            <person name="De Carvalho L.P.S."/>
            <person name="Shen B."/>
        </authorList>
    </citation>
    <scope>NUCLEOTIDE SEQUENCE [LARGE SCALE GENOMIC DNA]</scope>
    <source>
        <strain evidence="2 3">NPDC018013</strain>
    </source>
</reference>
<evidence type="ECO:0000256" key="1">
    <source>
        <dbReference type="SAM" id="MobiDB-lite"/>
    </source>
</evidence>
<comment type="caution">
    <text evidence="2">The sequence shown here is derived from an EMBL/GenBank/DDBJ whole genome shotgun (WGS) entry which is preliminary data.</text>
</comment>
<feature type="region of interest" description="Disordered" evidence="1">
    <location>
        <begin position="93"/>
        <end position="166"/>
    </location>
</feature>
<evidence type="ECO:0008006" key="4">
    <source>
        <dbReference type="Google" id="ProtNLM"/>
    </source>
</evidence>
<keyword evidence="3" id="KW-1185">Reference proteome</keyword>
<dbReference type="RefSeq" id="WP_367433462.1">
    <property type="nucleotide sequence ID" value="NZ_CP108413.1"/>
</dbReference>